<dbReference type="NCBIfam" id="TIGR00486">
    <property type="entry name" value="YbgI_SA1388"/>
    <property type="match status" value="1"/>
</dbReference>
<evidence type="ECO:0000256" key="1">
    <source>
        <dbReference type="ARBA" id="ARBA00006964"/>
    </source>
</evidence>
<dbReference type="Pfam" id="PF01784">
    <property type="entry name" value="DUF34_NIF3"/>
    <property type="match status" value="1"/>
</dbReference>
<feature type="binding site" evidence="5">
    <location>
        <position position="264"/>
    </location>
    <ligand>
        <name>a divalent metal cation</name>
        <dbReference type="ChEBI" id="CHEBI:60240"/>
        <label>1</label>
    </ligand>
</feature>
<organism evidence="6">
    <name type="scientific">Schaalia odontolytica</name>
    <dbReference type="NCBI Taxonomy" id="1660"/>
    <lineage>
        <taxon>Bacteria</taxon>
        <taxon>Bacillati</taxon>
        <taxon>Actinomycetota</taxon>
        <taxon>Actinomycetes</taxon>
        <taxon>Actinomycetales</taxon>
        <taxon>Actinomycetaceae</taxon>
        <taxon>Schaalia</taxon>
    </lineage>
</organism>
<dbReference type="SUPFAM" id="SSF102705">
    <property type="entry name" value="NIF3 (NGG1p interacting factor 3)-like"/>
    <property type="match status" value="1"/>
</dbReference>
<name>A0A6N2TXG6_9ACTO</name>
<feature type="binding site" evidence="5">
    <location>
        <position position="134"/>
    </location>
    <ligand>
        <name>a divalent metal cation</name>
        <dbReference type="ChEBI" id="CHEBI:60240"/>
        <label>1</label>
    </ligand>
</feature>
<gene>
    <name evidence="6" type="ORF">AOLFYP35_01502</name>
</gene>
<dbReference type="EMBL" id="CACRSM010000003">
    <property type="protein sequence ID" value="VYT09233.1"/>
    <property type="molecule type" value="Genomic_DNA"/>
</dbReference>
<keyword evidence="4 5" id="KW-0479">Metal-binding</keyword>
<evidence type="ECO:0000256" key="3">
    <source>
        <dbReference type="ARBA" id="ARBA00022112"/>
    </source>
</evidence>
<reference evidence="6" key="1">
    <citation type="submission" date="2019-11" db="EMBL/GenBank/DDBJ databases">
        <authorList>
            <person name="Feng L."/>
        </authorList>
    </citation>
    <scope>NUCLEOTIDE SEQUENCE</scope>
    <source>
        <strain evidence="6">AodontolyticusLFYP35</strain>
    </source>
</reference>
<dbReference type="PANTHER" id="PTHR13799:SF14">
    <property type="entry name" value="GTP CYCLOHYDROLASE 1 TYPE 2 HOMOLOG"/>
    <property type="match status" value="1"/>
</dbReference>
<dbReference type="AlphaFoldDB" id="A0A6N2TXG6"/>
<evidence type="ECO:0000256" key="4">
    <source>
        <dbReference type="ARBA" id="ARBA00022723"/>
    </source>
</evidence>
<dbReference type="InterPro" id="IPR002678">
    <property type="entry name" value="DUF34/NIF3"/>
</dbReference>
<feature type="binding site" evidence="5">
    <location>
        <position position="95"/>
    </location>
    <ligand>
        <name>a divalent metal cation</name>
        <dbReference type="ChEBI" id="CHEBI:60240"/>
        <label>1</label>
    </ligand>
</feature>
<dbReference type="FunFam" id="3.40.1390.30:FF:000001">
    <property type="entry name" value="GTP cyclohydrolase 1 type 2"/>
    <property type="match status" value="1"/>
</dbReference>
<feature type="binding site" evidence="5">
    <location>
        <position position="260"/>
    </location>
    <ligand>
        <name>a divalent metal cation</name>
        <dbReference type="ChEBI" id="CHEBI:60240"/>
        <label>1</label>
    </ligand>
</feature>
<evidence type="ECO:0000313" key="6">
    <source>
        <dbReference type="EMBL" id="VYT09233.1"/>
    </source>
</evidence>
<feature type="binding site" evidence="5">
    <location>
        <position position="96"/>
    </location>
    <ligand>
        <name>a divalent metal cation</name>
        <dbReference type="ChEBI" id="CHEBI:60240"/>
        <label>1</label>
    </ligand>
</feature>
<sequence>MGNSCVLVSEWDIRPIGVTCQSPGYTKAMTKWNVGDVRSLMNQWYPPESAHGWDKVGLITGAPQAQVDRILLALDPTQAVVEEALQWGANMIITHHPLLLRGASFLNQESSKGRIISALNRHEIALFNAHTNGDVAQDGVAQACAQALELSDIEVLSPEGVNADGQAIGLGRIGSIKPTPLREFAYTVARVMPKGPTGLLVGGDLDGVVRRVAVSPGAGDSMFDAVRASDADVFITADLRHHPASEFLEDGGCSLICASHWATESLWLPVLAQKLREEARRLAITCEVKVSTIVTEPWSLHLDTEGSYL</sequence>
<dbReference type="GO" id="GO:0046872">
    <property type="term" value="F:metal ion binding"/>
    <property type="evidence" value="ECO:0007669"/>
    <property type="project" value="UniProtKB-KW"/>
</dbReference>
<accession>A0A6N2TXG6</accession>
<protein>
    <recommendedName>
        <fullName evidence="3">GTP cyclohydrolase 1 type 2 homolog</fullName>
    </recommendedName>
</protein>
<evidence type="ECO:0000256" key="5">
    <source>
        <dbReference type="PIRSR" id="PIRSR602678-1"/>
    </source>
</evidence>
<comment type="subunit">
    <text evidence="2">Homohexamer.</text>
</comment>
<dbReference type="InterPro" id="IPR036069">
    <property type="entry name" value="DUF34/NIF3_sf"/>
</dbReference>
<evidence type="ECO:0000256" key="2">
    <source>
        <dbReference type="ARBA" id="ARBA00011643"/>
    </source>
</evidence>
<proteinExistence type="inferred from homology"/>
<comment type="similarity">
    <text evidence="1">Belongs to the GTP cyclohydrolase I type 2/NIF3 family.</text>
</comment>
<keyword evidence="6" id="KW-0378">Hydrolase</keyword>
<dbReference type="GO" id="GO:0005737">
    <property type="term" value="C:cytoplasm"/>
    <property type="evidence" value="ECO:0007669"/>
    <property type="project" value="TreeGrafter"/>
</dbReference>
<dbReference type="Gene3D" id="3.40.1390.30">
    <property type="entry name" value="NIF3 (NGG1p interacting factor 3)-like"/>
    <property type="match status" value="2"/>
</dbReference>
<dbReference type="GO" id="GO:0016787">
    <property type="term" value="F:hydrolase activity"/>
    <property type="evidence" value="ECO:0007669"/>
    <property type="project" value="UniProtKB-KW"/>
</dbReference>
<dbReference type="PANTHER" id="PTHR13799">
    <property type="entry name" value="NGG1 INTERACTING FACTOR 3"/>
    <property type="match status" value="1"/>
</dbReference>